<keyword evidence="4 9" id="KW-0812">Transmembrane</keyword>
<evidence type="ECO:0000313" key="11">
    <source>
        <dbReference type="EMBL" id="CAD9256082.1"/>
    </source>
</evidence>
<keyword evidence="6" id="KW-1133">Transmembrane helix</keyword>
<reference evidence="11" key="1">
    <citation type="submission" date="2021-01" db="EMBL/GenBank/DDBJ databases">
        <authorList>
            <person name="Corre E."/>
            <person name="Pelletier E."/>
            <person name="Niang G."/>
            <person name="Scheremetjew M."/>
            <person name="Finn R."/>
            <person name="Kale V."/>
            <person name="Holt S."/>
            <person name="Cochrane G."/>
            <person name="Meng A."/>
            <person name="Brown T."/>
            <person name="Cohen L."/>
        </authorList>
    </citation>
    <scope>NUCLEOTIDE SEQUENCE</scope>
    <source>
        <strain evidence="11">CCMP2877</strain>
    </source>
</reference>
<comment type="similarity">
    <text evidence="2 10">Belongs to the mitochondrial carrier (TC 2.A.29) family.</text>
</comment>
<evidence type="ECO:0000256" key="5">
    <source>
        <dbReference type="ARBA" id="ARBA00022737"/>
    </source>
</evidence>
<feature type="repeat" description="Solcar" evidence="9">
    <location>
        <begin position="13"/>
        <end position="101"/>
    </location>
</feature>
<sequence>MASADKQTTRKRKPFAQHLVCGGAAGLVESFCCHPLDTIKTRMQLRVLTAGRARKGPLLTGVGIVQREGFFSLYKGLTAVVTGIVPKMAVRFSSYEQYRIMLDAEGDGAPRARVFLAGLGSGVTEAILVVTPAEVCKIRMQSQYHSLKDPALRFEEVKYRNVFQTAYTIVREEGLGALYKGVGPTIARQGCNQAVNFTAYQSMKDWVSANFRDGGELASWQHLLLGGLSGGMGPLANNPLDVVKTRMQKQVILPGETPKYAGMISGIGVIAREEGVGALWRGITPRLMRIMPGQAITFMTYEFMQKNLWTMISSKKTQRA</sequence>
<name>A0A6U4GJ12_9STRA</name>
<comment type="subcellular location">
    <subcellularLocation>
        <location evidence="1">Mitochondrion membrane</location>
        <topology evidence="1">Multi-pass membrane protein</topology>
    </subcellularLocation>
</comment>
<gene>
    <name evidence="11" type="ORF">PPAR1163_LOCUS14453</name>
    <name evidence="12" type="ORF">PPAR1163_LOCUS14454</name>
</gene>
<dbReference type="SUPFAM" id="SSF103506">
    <property type="entry name" value="Mitochondrial carrier"/>
    <property type="match status" value="1"/>
</dbReference>
<evidence type="ECO:0000256" key="9">
    <source>
        <dbReference type="PROSITE-ProRule" id="PRU00282"/>
    </source>
</evidence>
<evidence type="ECO:0000256" key="2">
    <source>
        <dbReference type="ARBA" id="ARBA00006375"/>
    </source>
</evidence>
<dbReference type="Pfam" id="PF00153">
    <property type="entry name" value="Mito_carr"/>
    <property type="match status" value="3"/>
</dbReference>
<dbReference type="PANTHER" id="PTHR45788">
    <property type="entry name" value="SUCCINATE/FUMARATE MITOCHONDRIAL TRANSPORTER-RELATED"/>
    <property type="match status" value="1"/>
</dbReference>
<keyword evidence="3 10" id="KW-0813">Transport</keyword>
<dbReference type="InterPro" id="IPR002067">
    <property type="entry name" value="MCP"/>
</dbReference>
<dbReference type="EMBL" id="HBGJ01022444">
    <property type="protein sequence ID" value="CAD9256083.1"/>
    <property type="molecule type" value="Transcribed_RNA"/>
</dbReference>
<dbReference type="InterPro" id="IPR018108">
    <property type="entry name" value="MCP_transmembrane"/>
</dbReference>
<dbReference type="GO" id="GO:0031966">
    <property type="term" value="C:mitochondrial membrane"/>
    <property type="evidence" value="ECO:0007669"/>
    <property type="project" value="UniProtKB-SubCell"/>
</dbReference>
<dbReference type="GO" id="GO:0005469">
    <property type="term" value="F:succinate:fumarate antiporter activity"/>
    <property type="evidence" value="ECO:0007669"/>
    <property type="project" value="TreeGrafter"/>
</dbReference>
<dbReference type="PANTHER" id="PTHR45788:SF2">
    <property type="entry name" value="SUCCINATE_FUMARATE MITOCHONDRIAL TRANSPORTER"/>
    <property type="match status" value="1"/>
</dbReference>
<accession>A0A6U4GJ12</accession>
<dbReference type="InterPro" id="IPR023395">
    <property type="entry name" value="MCP_dom_sf"/>
</dbReference>
<evidence type="ECO:0000256" key="8">
    <source>
        <dbReference type="ARBA" id="ARBA00023136"/>
    </source>
</evidence>
<dbReference type="Gene3D" id="1.50.40.10">
    <property type="entry name" value="Mitochondrial carrier domain"/>
    <property type="match status" value="1"/>
</dbReference>
<evidence type="ECO:0008006" key="13">
    <source>
        <dbReference type="Google" id="ProtNLM"/>
    </source>
</evidence>
<dbReference type="PRINTS" id="PR00926">
    <property type="entry name" value="MITOCARRIER"/>
</dbReference>
<evidence type="ECO:0000256" key="1">
    <source>
        <dbReference type="ARBA" id="ARBA00004225"/>
    </source>
</evidence>
<dbReference type="InterPro" id="IPR049563">
    <property type="entry name" value="TXTP-like"/>
</dbReference>
<keyword evidence="5" id="KW-0677">Repeat</keyword>
<dbReference type="AlphaFoldDB" id="A0A6U4GJ12"/>
<protein>
    <recommendedName>
        <fullName evidence="13">Mitochondrial carrier protein</fullName>
    </recommendedName>
</protein>
<evidence type="ECO:0000256" key="10">
    <source>
        <dbReference type="RuleBase" id="RU000488"/>
    </source>
</evidence>
<evidence type="ECO:0000256" key="4">
    <source>
        <dbReference type="ARBA" id="ARBA00022692"/>
    </source>
</evidence>
<feature type="repeat" description="Solcar" evidence="9">
    <location>
        <begin position="221"/>
        <end position="307"/>
    </location>
</feature>
<keyword evidence="8 9" id="KW-0472">Membrane</keyword>
<evidence type="ECO:0000313" key="12">
    <source>
        <dbReference type="EMBL" id="CAD9256083.1"/>
    </source>
</evidence>
<keyword evidence="7" id="KW-0496">Mitochondrion</keyword>
<feature type="repeat" description="Solcar" evidence="9">
    <location>
        <begin position="112"/>
        <end position="206"/>
    </location>
</feature>
<evidence type="ECO:0000256" key="6">
    <source>
        <dbReference type="ARBA" id="ARBA00022989"/>
    </source>
</evidence>
<proteinExistence type="inferred from homology"/>
<dbReference type="PROSITE" id="PS50920">
    <property type="entry name" value="SOLCAR"/>
    <property type="match status" value="3"/>
</dbReference>
<evidence type="ECO:0000256" key="7">
    <source>
        <dbReference type="ARBA" id="ARBA00023128"/>
    </source>
</evidence>
<dbReference type="EMBL" id="HBGJ01022443">
    <property type="protein sequence ID" value="CAD9256082.1"/>
    <property type="molecule type" value="Transcribed_RNA"/>
</dbReference>
<organism evidence="11">
    <name type="scientific">Phaeomonas parva</name>
    <dbReference type="NCBI Taxonomy" id="124430"/>
    <lineage>
        <taxon>Eukaryota</taxon>
        <taxon>Sar</taxon>
        <taxon>Stramenopiles</taxon>
        <taxon>Ochrophyta</taxon>
        <taxon>Pinguiophyceae</taxon>
        <taxon>Pinguiochrysidales</taxon>
        <taxon>Pinguiochrysidaceae</taxon>
        <taxon>Phaeomonas</taxon>
    </lineage>
</organism>
<evidence type="ECO:0000256" key="3">
    <source>
        <dbReference type="ARBA" id="ARBA00022448"/>
    </source>
</evidence>